<dbReference type="GO" id="GO:0045892">
    <property type="term" value="P:negative regulation of DNA-templated transcription"/>
    <property type="evidence" value="ECO:0007669"/>
    <property type="project" value="TreeGrafter"/>
</dbReference>
<feature type="domain" description="HTH iclR-type" evidence="5">
    <location>
        <begin position="41"/>
        <end position="103"/>
    </location>
</feature>
<dbReference type="Pfam" id="PF09339">
    <property type="entry name" value="HTH_IclR"/>
    <property type="match status" value="1"/>
</dbReference>
<dbReference type="InterPro" id="IPR029016">
    <property type="entry name" value="GAF-like_dom_sf"/>
</dbReference>
<proteinExistence type="predicted"/>
<sequence>MHPVGDNAAISVTEIMVTPRSSSTRAQTQTTGTFVRSTPGSHSLERGLALLRAFRHGVDVLTNAELADRTQLPRPTVSRLTHSLVDAGFLAYDLEQRGYRLTAACLTLALSFRSSEQTLAQALPLMRALAEGRRVNVGLAVADQLEMVYLDSVRFSRLGIFRRILPGSRLPIASTSLGCAFLAGMQPAERKALLGRLRKAHGSSDWPALQRQVDAALRAVETQGFCHANWAAGMTAVALPLRAPSGSLYAMNVSFPTSGEVSADALQAHADLLLRLAADLRKTWAR</sequence>
<dbReference type="InterPro" id="IPR014757">
    <property type="entry name" value="Tscrpt_reg_IclR_C"/>
</dbReference>
<evidence type="ECO:0000256" key="3">
    <source>
        <dbReference type="ARBA" id="ARBA00023163"/>
    </source>
</evidence>
<evidence type="ECO:0000256" key="2">
    <source>
        <dbReference type="ARBA" id="ARBA00023125"/>
    </source>
</evidence>
<dbReference type="EMBL" id="QXMN01000021">
    <property type="protein sequence ID" value="RIX78131.1"/>
    <property type="molecule type" value="Genomic_DNA"/>
</dbReference>
<evidence type="ECO:0000313" key="8">
    <source>
        <dbReference type="Proteomes" id="UP000265619"/>
    </source>
</evidence>
<dbReference type="InterPro" id="IPR036390">
    <property type="entry name" value="WH_DNA-bd_sf"/>
</dbReference>
<comment type="caution">
    <text evidence="7">The sequence shown here is derived from an EMBL/GenBank/DDBJ whole genome shotgun (WGS) entry which is preliminary data.</text>
</comment>
<gene>
    <name evidence="7" type="ORF">D3H34_17280</name>
</gene>
<keyword evidence="2" id="KW-0238">DNA-binding</keyword>
<dbReference type="PROSITE" id="PS51077">
    <property type="entry name" value="HTH_ICLR"/>
    <property type="match status" value="1"/>
</dbReference>
<protein>
    <submittedName>
        <fullName evidence="7">IclR family transcriptional regulator</fullName>
    </submittedName>
</protein>
<dbReference type="Pfam" id="PF01614">
    <property type="entry name" value="IclR_C"/>
    <property type="match status" value="1"/>
</dbReference>
<dbReference type="AlphaFoldDB" id="A0A9X8GUX5"/>
<organism evidence="7 8">
    <name type="scientific">Acidovorax cavernicola</name>
    <dbReference type="NCBI Taxonomy" id="1675792"/>
    <lineage>
        <taxon>Bacteria</taxon>
        <taxon>Pseudomonadati</taxon>
        <taxon>Pseudomonadota</taxon>
        <taxon>Betaproteobacteria</taxon>
        <taxon>Burkholderiales</taxon>
        <taxon>Comamonadaceae</taxon>
        <taxon>Acidovorax</taxon>
    </lineage>
</organism>
<evidence type="ECO:0000313" key="7">
    <source>
        <dbReference type="EMBL" id="RIX78131.1"/>
    </source>
</evidence>
<reference evidence="7 8" key="1">
    <citation type="submission" date="2018-09" db="EMBL/GenBank/DDBJ databases">
        <title>Acidovorax cavernicola nov. sp. isolated from Gruta de las Maravillas (Aracena, Spain).</title>
        <authorList>
            <person name="Jurado V."/>
            <person name="Gutierrez-Patricio S."/>
            <person name="Gonzalez-Pimentel J.L."/>
            <person name="Miller A.Z."/>
            <person name="Laiz L."/>
            <person name="Saiz-Jimenez C."/>
        </authorList>
    </citation>
    <scope>NUCLEOTIDE SEQUENCE [LARGE SCALE GENOMIC DNA]</scope>
    <source>
        <strain evidence="7 8">1011MAR4D40.2</strain>
    </source>
</reference>
<feature type="domain" description="IclR-ED" evidence="6">
    <location>
        <begin position="104"/>
        <end position="286"/>
    </location>
</feature>
<dbReference type="PANTHER" id="PTHR30136">
    <property type="entry name" value="HELIX-TURN-HELIX TRANSCRIPTIONAL REGULATOR, ICLR FAMILY"/>
    <property type="match status" value="1"/>
</dbReference>
<dbReference type="PROSITE" id="PS51078">
    <property type="entry name" value="ICLR_ED"/>
    <property type="match status" value="1"/>
</dbReference>
<evidence type="ECO:0000259" key="5">
    <source>
        <dbReference type="PROSITE" id="PS51077"/>
    </source>
</evidence>
<evidence type="ECO:0000256" key="4">
    <source>
        <dbReference type="SAM" id="MobiDB-lite"/>
    </source>
</evidence>
<dbReference type="SUPFAM" id="SSF46785">
    <property type="entry name" value="Winged helix' DNA-binding domain"/>
    <property type="match status" value="1"/>
</dbReference>
<keyword evidence="3" id="KW-0804">Transcription</keyword>
<dbReference type="SMART" id="SM00346">
    <property type="entry name" value="HTH_ICLR"/>
    <property type="match status" value="1"/>
</dbReference>
<evidence type="ECO:0000256" key="1">
    <source>
        <dbReference type="ARBA" id="ARBA00023015"/>
    </source>
</evidence>
<dbReference type="InterPro" id="IPR005471">
    <property type="entry name" value="Tscrpt_reg_IclR_N"/>
</dbReference>
<evidence type="ECO:0000259" key="6">
    <source>
        <dbReference type="PROSITE" id="PS51078"/>
    </source>
</evidence>
<dbReference type="SUPFAM" id="SSF55781">
    <property type="entry name" value="GAF domain-like"/>
    <property type="match status" value="1"/>
</dbReference>
<dbReference type="InterPro" id="IPR036388">
    <property type="entry name" value="WH-like_DNA-bd_sf"/>
</dbReference>
<keyword evidence="1" id="KW-0805">Transcription regulation</keyword>
<feature type="region of interest" description="Disordered" evidence="4">
    <location>
        <begin position="19"/>
        <end position="41"/>
    </location>
</feature>
<dbReference type="Gene3D" id="1.10.10.10">
    <property type="entry name" value="Winged helix-like DNA-binding domain superfamily/Winged helix DNA-binding domain"/>
    <property type="match status" value="1"/>
</dbReference>
<dbReference type="GO" id="GO:0003677">
    <property type="term" value="F:DNA binding"/>
    <property type="evidence" value="ECO:0007669"/>
    <property type="project" value="UniProtKB-KW"/>
</dbReference>
<feature type="compositionally biased region" description="Low complexity" evidence="4">
    <location>
        <begin position="19"/>
        <end position="33"/>
    </location>
</feature>
<dbReference type="PANTHER" id="PTHR30136:SF33">
    <property type="entry name" value="TRANSCRIPTIONAL REGULATORY PROTEIN"/>
    <property type="match status" value="1"/>
</dbReference>
<name>A0A9X8GUX5_9BURK</name>
<dbReference type="GO" id="GO:0003700">
    <property type="term" value="F:DNA-binding transcription factor activity"/>
    <property type="evidence" value="ECO:0007669"/>
    <property type="project" value="TreeGrafter"/>
</dbReference>
<dbReference type="InterPro" id="IPR050707">
    <property type="entry name" value="HTH_MetabolicPath_Reg"/>
</dbReference>
<accession>A0A9X8GUX5</accession>
<keyword evidence="8" id="KW-1185">Reference proteome</keyword>
<dbReference type="Proteomes" id="UP000265619">
    <property type="component" value="Unassembled WGS sequence"/>
</dbReference>
<dbReference type="Gene3D" id="3.30.450.40">
    <property type="match status" value="1"/>
</dbReference>